<keyword evidence="4" id="KW-0560">Oxidoreductase</keyword>
<reference evidence="7" key="1">
    <citation type="submission" date="2023-06" db="EMBL/GenBank/DDBJ databases">
        <title>Genome-scale phylogeny and comparative genomics of the fungal order Sordariales.</title>
        <authorList>
            <consortium name="Lawrence Berkeley National Laboratory"/>
            <person name="Hensen N."/>
            <person name="Bonometti L."/>
            <person name="Westerberg I."/>
            <person name="Brannstrom I.O."/>
            <person name="Guillou S."/>
            <person name="Cros-Aarteil S."/>
            <person name="Calhoun S."/>
            <person name="Haridas S."/>
            <person name="Kuo A."/>
            <person name="Mondo S."/>
            <person name="Pangilinan J."/>
            <person name="Riley R."/>
            <person name="Labutti K."/>
            <person name="Andreopoulos B."/>
            <person name="Lipzen A."/>
            <person name="Chen C."/>
            <person name="Yanf M."/>
            <person name="Daum C."/>
            <person name="Ng V."/>
            <person name="Clum A."/>
            <person name="Steindorff A."/>
            <person name="Ohm R."/>
            <person name="Martin F."/>
            <person name="Silar P."/>
            <person name="Natvig D."/>
            <person name="Lalanne C."/>
            <person name="Gautier V."/>
            <person name="Ament-Velasquez S.L."/>
            <person name="Kruys A."/>
            <person name="Hutchinson M.I."/>
            <person name="Powell A.J."/>
            <person name="Barry K."/>
            <person name="Miller A.N."/>
            <person name="Grigoriev I.V."/>
            <person name="Debuchy R."/>
            <person name="Gladieux P."/>
            <person name="Thoren M.H."/>
            <person name="Johannesson H."/>
        </authorList>
    </citation>
    <scope>NUCLEOTIDE SEQUENCE</scope>
    <source>
        <strain evidence="7">8032-3</strain>
    </source>
</reference>
<dbReference type="Pfam" id="PF01494">
    <property type="entry name" value="FAD_binding_3"/>
    <property type="match status" value="1"/>
</dbReference>
<protein>
    <recommendedName>
        <fullName evidence="6">FAD-binding domain-containing protein</fullName>
    </recommendedName>
</protein>
<keyword evidence="3" id="KW-0274">FAD</keyword>
<evidence type="ECO:0000256" key="2">
    <source>
        <dbReference type="ARBA" id="ARBA00022630"/>
    </source>
</evidence>
<comment type="caution">
    <text evidence="7">The sequence shown here is derived from an EMBL/GenBank/DDBJ whole genome shotgun (WGS) entry which is preliminary data.</text>
</comment>
<keyword evidence="2" id="KW-0285">Flavoprotein</keyword>
<evidence type="ECO:0000256" key="1">
    <source>
        <dbReference type="ARBA" id="ARBA00005706"/>
    </source>
</evidence>
<dbReference type="InterPro" id="IPR036188">
    <property type="entry name" value="FAD/NAD-bd_sf"/>
</dbReference>
<evidence type="ECO:0000313" key="7">
    <source>
        <dbReference type="EMBL" id="KAK1771953.1"/>
    </source>
</evidence>
<dbReference type="InterPro" id="IPR002938">
    <property type="entry name" value="FAD-bd"/>
</dbReference>
<evidence type="ECO:0000256" key="4">
    <source>
        <dbReference type="ARBA" id="ARBA00023002"/>
    </source>
</evidence>
<dbReference type="GO" id="GO:0016491">
    <property type="term" value="F:oxidoreductase activity"/>
    <property type="evidence" value="ECO:0007669"/>
    <property type="project" value="UniProtKB-KW"/>
</dbReference>
<dbReference type="EMBL" id="MU838998">
    <property type="protein sequence ID" value="KAK1771953.1"/>
    <property type="molecule type" value="Genomic_DNA"/>
</dbReference>
<accession>A0AAJ0C869</accession>
<evidence type="ECO:0000313" key="8">
    <source>
        <dbReference type="Proteomes" id="UP001244011"/>
    </source>
</evidence>
<feature type="region of interest" description="Disordered" evidence="5">
    <location>
        <begin position="137"/>
        <end position="171"/>
    </location>
</feature>
<dbReference type="Proteomes" id="UP001244011">
    <property type="component" value="Unassembled WGS sequence"/>
</dbReference>
<gene>
    <name evidence="7" type="ORF">QBC33DRAFT_525255</name>
</gene>
<feature type="compositionally biased region" description="Low complexity" evidence="5">
    <location>
        <begin position="142"/>
        <end position="160"/>
    </location>
</feature>
<name>A0AAJ0C869_9PEZI</name>
<dbReference type="GO" id="GO:0071949">
    <property type="term" value="F:FAD binding"/>
    <property type="evidence" value="ECO:0007669"/>
    <property type="project" value="InterPro"/>
</dbReference>
<sequence>MSVPQSCTVLVVGGGPAGSYASAVLAREGIDVVCLEAEKFPRYHIGESMLPSMRYFLKFIDAYDKWDTYGFRQKNGAAFKLNWSRPGHYTDFIAAGGPNGYAWNVVRSEADELLFKHAGECGVKTFDATKVAAIEFEPHAHNGTNSTSGTNGTSEPETSTLGRPVSATWTRNDGTSGKITFEYLIDASGRNGIVSTRYLKNRKFNQGLKNIASWGYWRGGGIYSPGTHMEGSPYFEALSDASGWCWIIPLHDGTQSVGVVLNQELATAKKKELGSPSAAEFYAKMVDMAPSVKELLSKAELISDIKSASDWSYTASTYASPYLRLVGDASCFIDPFFSSGVHLALTGAMSAAVTISAAMRGDCDESTAASWHSKRVAESYTRFLLVVVGAQKQIRWQDEPVLYDFDEESYARAFELFRPVIQGTVDAGPNPALTQAEISKTVEFGFRAMIQFTPEQKEALVQKLKSLGVDGTSDQTQTLEDIERIQKSLTPDESQILDTLRARRMLRTEDVHTLDNFTLDVIDGLAPNMERGRLGLVRPNTRKATKADLYNMSFLDPDSGHFSLNNLENKAPSAEKGDTKGPI</sequence>
<keyword evidence="8" id="KW-1185">Reference proteome</keyword>
<dbReference type="RefSeq" id="XP_060288166.1">
    <property type="nucleotide sequence ID" value="XM_060426799.1"/>
</dbReference>
<dbReference type="GeneID" id="85309986"/>
<proteinExistence type="inferred from homology"/>
<evidence type="ECO:0000259" key="6">
    <source>
        <dbReference type="Pfam" id="PF01494"/>
    </source>
</evidence>
<dbReference type="PANTHER" id="PTHR43747:SF5">
    <property type="entry name" value="FAD-BINDING DOMAIN-CONTAINING PROTEIN"/>
    <property type="match status" value="1"/>
</dbReference>
<feature type="domain" description="FAD-binding" evidence="6">
    <location>
        <begin position="7"/>
        <end position="376"/>
    </location>
</feature>
<dbReference type="InterPro" id="IPR050816">
    <property type="entry name" value="Flavin-dep_Halogenase_NPB"/>
</dbReference>
<dbReference type="PANTHER" id="PTHR43747">
    <property type="entry name" value="FAD-BINDING PROTEIN"/>
    <property type="match status" value="1"/>
</dbReference>
<dbReference type="Gene3D" id="3.50.50.60">
    <property type="entry name" value="FAD/NAD(P)-binding domain"/>
    <property type="match status" value="1"/>
</dbReference>
<evidence type="ECO:0000256" key="3">
    <source>
        <dbReference type="ARBA" id="ARBA00022827"/>
    </source>
</evidence>
<comment type="similarity">
    <text evidence="1">Belongs to the flavin-dependent halogenase family.</text>
</comment>
<dbReference type="AlphaFoldDB" id="A0AAJ0C869"/>
<evidence type="ECO:0000256" key="5">
    <source>
        <dbReference type="SAM" id="MobiDB-lite"/>
    </source>
</evidence>
<dbReference type="PRINTS" id="PR00420">
    <property type="entry name" value="RNGMNOXGNASE"/>
</dbReference>
<organism evidence="7 8">
    <name type="scientific">Phialemonium atrogriseum</name>
    <dbReference type="NCBI Taxonomy" id="1093897"/>
    <lineage>
        <taxon>Eukaryota</taxon>
        <taxon>Fungi</taxon>
        <taxon>Dikarya</taxon>
        <taxon>Ascomycota</taxon>
        <taxon>Pezizomycotina</taxon>
        <taxon>Sordariomycetes</taxon>
        <taxon>Sordariomycetidae</taxon>
        <taxon>Cephalothecales</taxon>
        <taxon>Cephalothecaceae</taxon>
        <taxon>Phialemonium</taxon>
    </lineage>
</organism>
<dbReference type="SUPFAM" id="SSF51905">
    <property type="entry name" value="FAD/NAD(P)-binding domain"/>
    <property type="match status" value="1"/>
</dbReference>